<sequence length="84" mass="9752">MWFAHSFSFLYTCEVREGFGVGLWKEIRKEGSLLSNNIVFSVGNGRKVRFWKDIWCGDEALCDSFPSLFDLAVSKEEWVVVPQR</sequence>
<evidence type="ECO:0000313" key="2">
    <source>
        <dbReference type="Proteomes" id="UP000288805"/>
    </source>
</evidence>
<dbReference type="EMBL" id="QGNW01000055">
    <property type="protein sequence ID" value="RVX05637.1"/>
    <property type="molecule type" value="Genomic_DNA"/>
</dbReference>
<name>A0A438J9K0_VITVI</name>
<evidence type="ECO:0008006" key="3">
    <source>
        <dbReference type="Google" id="ProtNLM"/>
    </source>
</evidence>
<accession>A0A438J9K0</accession>
<comment type="caution">
    <text evidence="1">The sequence shown here is derived from an EMBL/GenBank/DDBJ whole genome shotgun (WGS) entry which is preliminary data.</text>
</comment>
<dbReference type="PANTHER" id="PTHR36617:SF15">
    <property type="entry name" value="REVERSE TRANSCRIPTASE ZINC-BINDING DOMAIN-CONTAINING PROTEIN"/>
    <property type="match status" value="1"/>
</dbReference>
<evidence type="ECO:0000313" key="1">
    <source>
        <dbReference type="EMBL" id="RVX05637.1"/>
    </source>
</evidence>
<dbReference type="Proteomes" id="UP000288805">
    <property type="component" value="Unassembled WGS sequence"/>
</dbReference>
<gene>
    <name evidence="1" type="ORF">CK203_027242</name>
</gene>
<dbReference type="AlphaFoldDB" id="A0A438J9K0"/>
<organism evidence="1 2">
    <name type="scientific">Vitis vinifera</name>
    <name type="common">Grape</name>
    <dbReference type="NCBI Taxonomy" id="29760"/>
    <lineage>
        <taxon>Eukaryota</taxon>
        <taxon>Viridiplantae</taxon>
        <taxon>Streptophyta</taxon>
        <taxon>Embryophyta</taxon>
        <taxon>Tracheophyta</taxon>
        <taxon>Spermatophyta</taxon>
        <taxon>Magnoliopsida</taxon>
        <taxon>eudicotyledons</taxon>
        <taxon>Gunneridae</taxon>
        <taxon>Pentapetalae</taxon>
        <taxon>rosids</taxon>
        <taxon>Vitales</taxon>
        <taxon>Vitaceae</taxon>
        <taxon>Viteae</taxon>
        <taxon>Vitis</taxon>
    </lineage>
</organism>
<proteinExistence type="predicted"/>
<dbReference type="PANTHER" id="PTHR36617">
    <property type="entry name" value="PROTEIN, PUTATIVE-RELATED"/>
    <property type="match status" value="1"/>
</dbReference>
<protein>
    <recommendedName>
        <fullName evidence="3">Reverse transcriptase zinc-binding domain-containing protein</fullName>
    </recommendedName>
</protein>
<reference evidence="1 2" key="1">
    <citation type="journal article" date="2018" name="PLoS Genet.">
        <title>Population sequencing reveals clonal diversity and ancestral inbreeding in the grapevine cultivar Chardonnay.</title>
        <authorList>
            <person name="Roach M.J."/>
            <person name="Johnson D.L."/>
            <person name="Bohlmann J."/>
            <person name="van Vuuren H.J."/>
            <person name="Jones S.J."/>
            <person name="Pretorius I.S."/>
            <person name="Schmidt S.A."/>
            <person name="Borneman A.R."/>
        </authorList>
    </citation>
    <scope>NUCLEOTIDE SEQUENCE [LARGE SCALE GENOMIC DNA]</scope>
    <source>
        <strain evidence="2">cv. Chardonnay</strain>
        <tissue evidence="1">Leaf</tissue>
    </source>
</reference>